<dbReference type="Proteomes" id="UP001341444">
    <property type="component" value="Unassembled WGS sequence"/>
</dbReference>
<dbReference type="RefSeq" id="WP_066263473.1">
    <property type="nucleotide sequence ID" value="NZ_JARMAB010000002.1"/>
</dbReference>
<dbReference type="InterPro" id="IPR003094">
    <property type="entry name" value="6Pfruct_kin"/>
</dbReference>
<evidence type="ECO:0000313" key="1">
    <source>
        <dbReference type="EMBL" id="MED1201658.1"/>
    </source>
</evidence>
<keyword evidence="2" id="KW-1185">Reference proteome</keyword>
<dbReference type="PROSITE" id="PS00175">
    <property type="entry name" value="PG_MUTASE"/>
    <property type="match status" value="1"/>
</dbReference>
<dbReference type="SMART" id="SM00855">
    <property type="entry name" value="PGAM"/>
    <property type="match status" value="1"/>
</dbReference>
<dbReference type="InterPro" id="IPR050275">
    <property type="entry name" value="PGM_Phosphatase"/>
</dbReference>
<dbReference type="InterPro" id="IPR013078">
    <property type="entry name" value="His_Pase_superF_clade-1"/>
</dbReference>
<proteinExistence type="predicted"/>
<dbReference type="SUPFAM" id="SSF53254">
    <property type="entry name" value="Phosphoglycerate mutase-like"/>
    <property type="match status" value="1"/>
</dbReference>
<gene>
    <name evidence="1" type="ORF">P4T90_00970</name>
</gene>
<dbReference type="InterPro" id="IPR029033">
    <property type="entry name" value="His_PPase_superfam"/>
</dbReference>
<dbReference type="Pfam" id="PF00300">
    <property type="entry name" value="His_Phos_1"/>
    <property type="match status" value="1"/>
</dbReference>
<dbReference type="PRINTS" id="PR00991">
    <property type="entry name" value="6PFRUCTKNASE"/>
</dbReference>
<evidence type="ECO:0000313" key="2">
    <source>
        <dbReference type="Proteomes" id="UP001341444"/>
    </source>
</evidence>
<dbReference type="InterPro" id="IPR001345">
    <property type="entry name" value="PG/BPGM_mutase_AS"/>
</dbReference>
<protein>
    <submittedName>
        <fullName evidence="1">Histidine phosphatase family protein</fullName>
    </submittedName>
</protein>
<organism evidence="1 2">
    <name type="scientific">Heyndrickxia acidicola</name>
    <dbReference type="NCBI Taxonomy" id="209389"/>
    <lineage>
        <taxon>Bacteria</taxon>
        <taxon>Bacillati</taxon>
        <taxon>Bacillota</taxon>
        <taxon>Bacilli</taxon>
        <taxon>Bacillales</taxon>
        <taxon>Bacillaceae</taxon>
        <taxon>Heyndrickxia</taxon>
    </lineage>
</organism>
<reference evidence="1 2" key="1">
    <citation type="submission" date="2023-03" db="EMBL/GenBank/DDBJ databases">
        <title>Bacillus Genome Sequencing.</title>
        <authorList>
            <person name="Dunlap C."/>
        </authorList>
    </citation>
    <scope>NUCLEOTIDE SEQUENCE [LARGE SCALE GENOMIC DNA]</scope>
    <source>
        <strain evidence="1 2">B-23453</strain>
    </source>
</reference>
<dbReference type="PANTHER" id="PTHR48100">
    <property type="entry name" value="BROAD-SPECIFICITY PHOSPHATASE YOR283W-RELATED"/>
    <property type="match status" value="1"/>
</dbReference>
<dbReference type="EMBL" id="JARMAB010000002">
    <property type="protein sequence ID" value="MED1201658.1"/>
    <property type="molecule type" value="Genomic_DNA"/>
</dbReference>
<dbReference type="CDD" id="cd07067">
    <property type="entry name" value="HP_PGM_like"/>
    <property type="match status" value="1"/>
</dbReference>
<name>A0ABU6MDC0_9BACI</name>
<accession>A0ABU6MDC0</accession>
<comment type="caution">
    <text evidence="1">The sequence shown here is derived from an EMBL/GenBank/DDBJ whole genome shotgun (WGS) entry which is preliminary data.</text>
</comment>
<dbReference type="Gene3D" id="3.40.50.1240">
    <property type="entry name" value="Phosphoglycerate mutase-like"/>
    <property type="match status" value="1"/>
</dbReference>
<dbReference type="PANTHER" id="PTHR48100:SF59">
    <property type="entry name" value="ADENOSYLCOBALAMIN_ALPHA-RIBAZOLE PHOSPHATASE"/>
    <property type="match status" value="1"/>
</dbReference>
<sequence>MTKICLIRHGETEWNATGRIQGSTDIPLNEKGMEQAGKCRDALKAGEWDVIITSPLTRAKQTATIINEALGMEIVEMEYFAERYFGDAEGMTLQERMVHYPTREYPNQEDSLSFSKRVVEGMNKINENFKDKRVLLVAHGAVIHRILTELSEGRFQTVSHLNNACFSHVHYRDNKWNIIEYNNIEHLEFTSEK</sequence>